<gene>
    <name evidence="1" type="ORF">RG47T_3654</name>
</gene>
<proteinExistence type="predicted"/>
<dbReference type="STRING" id="1302689.RG47T_3654"/>
<accession>A0A1Q6A2F4</accession>
<sequence length="271" mass="31680">MNYEEAKCIPISAVREKIRRIKFTVPKNANTVEFLEAYLKAIGEDYTRVDALRWLNNMFGESGNYVCSKKAAKVKKEKRSSDWRILQEIELEDLALVRCLERKGIGLDIARQYLKEIYIRNRKKRESMYALGFKNEEGDYVAFNPFIDEQIGKPGITIIRCNKKSRKVIHVFENFMDMLAAFTAFPKLPKNYDVICLNSPNLITQSFAYLTSDTYKKVYSWMPNNKRGIKQIKQLNASIKKQQGMKHMICNEVYHGHVDVISWWKHQSKTA</sequence>
<dbReference type="RefSeq" id="WP_074490782.1">
    <property type="nucleotide sequence ID" value="NZ_FPAM01000010.1"/>
</dbReference>
<evidence type="ECO:0000313" key="1">
    <source>
        <dbReference type="EMBL" id="OKS88190.1"/>
    </source>
</evidence>
<organism evidence="1 2">
    <name type="scientific">Mucilaginibacter polytrichastri</name>
    <dbReference type="NCBI Taxonomy" id="1302689"/>
    <lineage>
        <taxon>Bacteria</taxon>
        <taxon>Pseudomonadati</taxon>
        <taxon>Bacteroidota</taxon>
        <taxon>Sphingobacteriia</taxon>
        <taxon>Sphingobacteriales</taxon>
        <taxon>Sphingobacteriaceae</taxon>
        <taxon>Mucilaginibacter</taxon>
    </lineage>
</organism>
<dbReference type="EMBL" id="MPPL01000001">
    <property type="protein sequence ID" value="OKS88190.1"/>
    <property type="molecule type" value="Genomic_DNA"/>
</dbReference>
<dbReference type="OrthoDB" id="8536512at2"/>
<keyword evidence="2" id="KW-1185">Reference proteome</keyword>
<dbReference type="Proteomes" id="UP000186720">
    <property type="component" value="Unassembled WGS sequence"/>
</dbReference>
<dbReference type="AlphaFoldDB" id="A0A1Q6A2F4"/>
<evidence type="ECO:0000313" key="2">
    <source>
        <dbReference type="Proteomes" id="UP000186720"/>
    </source>
</evidence>
<comment type="caution">
    <text evidence="1">The sequence shown here is derived from an EMBL/GenBank/DDBJ whole genome shotgun (WGS) entry which is preliminary data.</text>
</comment>
<reference evidence="1 2" key="1">
    <citation type="submission" date="2016-11" db="EMBL/GenBank/DDBJ databases">
        <title>Whole Genome Sequencing of Mucilaginibacter polytrichastri RG4-7(T) isolated from the moss sample.</title>
        <authorList>
            <person name="Li Y."/>
        </authorList>
    </citation>
    <scope>NUCLEOTIDE SEQUENCE [LARGE SCALE GENOMIC DNA]</scope>
    <source>
        <strain evidence="1 2">RG4-7</strain>
    </source>
</reference>
<protein>
    <submittedName>
        <fullName evidence="1">Uncharacterized protein</fullName>
    </submittedName>
</protein>
<name>A0A1Q6A2F4_9SPHI</name>